<evidence type="ECO:0000256" key="9">
    <source>
        <dbReference type="SAM" id="MobiDB-lite"/>
    </source>
</evidence>
<dbReference type="PANTHER" id="PTHR14456:SF2">
    <property type="entry name" value="INOSITOL-PENTAKISPHOSPHATE 2-KINASE"/>
    <property type="match status" value="1"/>
</dbReference>
<evidence type="ECO:0000256" key="5">
    <source>
        <dbReference type="ARBA" id="ARBA00022741"/>
    </source>
</evidence>
<feature type="region of interest" description="Disordered" evidence="9">
    <location>
        <begin position="1"/>
        <end position="40"/>
    </location>
</feature>
<feature type="compositionally biased region" description="Polar residues" evidence="9">
    <location>
        <begin position="7"/>
        <end position="24"/>
    </location>
</feature>
<organism evidence="10">
    <name type="scientific">Sporisorium scitamineum</name>
    <dbReference type="NCBI Taxonomy" id="49012"/>
    <lineage>
        <taxon>Eukaryota</taxon>
        <taxon>Fungi</taxon>
        <taxon>Dikarya</taxon>
        <taxon>Basidiomycota</taxon>
        <taxon>Ustilaginomycotina</taxon>
        <taxon>Ustilaginomycetes</taxon>
        <taxon>Ustilaginales</taxon>
        <taxon>Ustilaginaceae</taxon>
        <taxon>Sporisorium</taxon>
    </lineage>
</organism>
<evidence type="ECO:0000313" key="10">
    <source>
        <dbReference type="EMBL" id="CDU25037.1"/>
    </source>
</evidence>
<dbReference type="GO" id="GO:0032958">
    <property type="term" value="P:inositol phosphate biosynthetic process"/>
    <property type="evidence" value="ECO:0007669"/>
    <property type="project" value="TreeGrafter"/>
</dbReference>
<evidence type="ECO:0000256" key="2">
    <source>
        <dbReference type="ARBA" id="ARBA00012023"/>
    </source>
</evidence>
<proteinExistence type="predicted"/>
<evidence type="ECO:0000256" key="4">
    <source>
        <dbReference type="ARBA" id="ARBA00022679"/>
    </source>
</evidence>
<evidence type="ECO:0000256" key="1">
    <source>
        <dbReference type="ARBA" id="ARBA00001774"/>
    </source>
</evidence>
<evidence type="ECO:0000256" key="3">
    <source>
        <dbReference type="ARBA" id="ARBA00014846"/>
    </source>
</evidence>
<dbReference type="Gene3D" id="3.30.200.110">
    <property type="entry name" value="Inositol-pentakisphosphate 2-kinase, N-lobe"/>
    <property type="match status" value="1"/>
</dbReference>
<dbReference type="InterPro" id="IPR043001">
    <property type="entry name" value="IP5_2-K_N_lobe"/>
</dbReference>
<dbReference type="EMBL" id="LK056683">
    <property type="protein sequence ID" value="CDU25037.1"/>
    <property type="molecule type" value="Genomic_DNA"/>
</dbReference>
<keyword evidence="4 8" id="KW-0808">Transferase</keyword>
<dbReference type="OrthoDB" id="272370at2759"/>
<comment type="function">
    <text evidence="8">Phosphorylates Ins(1,3,4,5,6)P5 at position 2 to form Ins(1,2,3,4,5,6)P6 (InsP6 or phytate).</text>
</comment>
<accession>A0A127ZHB6</accession>
<keyword evidence="7 8" id="KW-0067">ATP-binding</keyword>
<reference evidence="10" key="1">
    <citation type="submission" date="2014-06" db="EMBL/GenBank/DDBJ databases">
        <authorList>
            <person name="Ju J."/>
            <person name="Zhang J."/>
        </authorList>
    </citation>
    <scope>NUCLEOTIDE SEQUENCE</scope>
    <source>
        <strain evidence="10">SscI8</strain>
    </source>
</reference>
<comment type="domain">
    <text evidence="8">The EXKPK motif is conserved in inositol-pentakisphosphate 2-kinases of both family 1 and 2.</text>
</comment>
<dbReference type="AlphaFoldDB" id="A0A127ZHB6"/>
<evidence type="ECO:0000256" key="8">
    <source>
        <dbReference type="RuleBase" id="RU364126"/>
    </source>
</evidence>
<evidence type="ECO:0000256" key="7">
    <source>
        <dbReference type="ARBA" id="ARBA00022840"/>
    </source>
</evidence>
<dbReference type="InterPro" id="IPR009286">
    <property type="entry name" value="Ins_P5_2-kin"/>
</dbReference>
<dbReference type="EC" id="2.7.1.158" evidence="2 8"/>
<keyword evidence="5 8" id="KW-0547">Nucleotide-binding</keyword>
<dbReference type="PANTHER" id="PTHR14456">
    <property type="entry name" value="INOSITOL POLYPHOSPHATE KINASE 1"/>
    <property type="match status" value="1"/>
</dbReference>
<gene>
    <name evidence="10" type="ORF">SPSC_04871</name>
</gene>
<dbReference type="GO" id="GO:0035299">
    <property type="term" value="F:inositol-1,3,4,5,6-pentakisphosphate 2-kinase activity"/>
    <property type="evidence" value="ECO:0007669"/>
    <property type="project" value="UniProtKB-EC"/>
</dbReference>
<name>A0A127ZHB6_9BASI</name>
<keyword evidence="6 8" id="KW-0418">Kinase</keyword>
<dbReference type="Pfam" id="PF06090">
    <property type="entry name" value="Ins_P5_2-kin"/>
    <property type="match status" value="1"/>
</dbReference>
<dbReference type="GO" id="GO:0005634">
    <property type="term" value="C:nucleus"/>
    <property type="evidence" value="ECO:0007669"/>
    <property type="project" value="TreeGrafter"/>
</dbReference>
<evidence type="ECO:0000256" key="6">
    <source>
        <dbReference type="ARBA" id="ARBA00022777"/>
    </source>
</evidence>
<sequence length="494" mass="54201">MPPTPFQPSHQTPFKSTLSSSQQSRIHHTPFEAEESNGHVSMSIADIDPSEWTYHAEGGKNVLLSFNPAGGIQAGQSPFATPTSTFALRIPKSLPSTSDSNLEEEEAEAEQFTRLIVEPLLGNAALLPRCIKIPILTARDRDVIDTLSARIEMQRPAARRASPARIRSETLSCIYAIEDVTAPLLAGSSSQQVLCVEIKPKWGFLPRIDSLPPSSPNVEIKAKYSRYRMHRVAKQAASEEQMTKEQFEQLYDPLDLYSAERGRREKAVKALWTDWKETGGKTNNLRLFWIGAAVNPVDSGTLSAVAQFLGVKGEGEEQVVEVLTRHVVDELSKPRLAADGERISVLSRLAHLQSTLDPLDVEGLAHLWLSRTQSHTLGQADPQLNLPPSLTTSLPAAQLSPLLQPFLSQSQQEVKLEEAVQAFLVSATFKDCSLLLRFQSEDTGVEAETKLVDLDSKPFGKLSSMQHTDNEVCAAFLEWLAQCGPDAPAASVVP</sequence>
<protein>
    <recommendedName>
        <fullName evidence="3 8">Inositol-pentakisphosphate 2-kinase</fullName>
        <ecNumber evidence="2 8">2.7.1.158</ecNumber>
    </recommendedName>
</protein>
<dbReference type="GO" id="GO:0005524">
    <property type="term" value="F:ATP binding"/>
    <property type="evidence" value="ECO:0007669"/>
    <property type="project" value="UniProtKB-KW"/>
</dbReference>
<comment type="catalytic activity">
    <reaction evidence="1 8">
        <text>1D-myo-inositol 1,3,4,5,6-pentakisphosphate + ATP = 1D-myo-inositol hexakisphosphate + ADP + H(+)</text>
        <dbReference type="Rhea" id="RHEA:20313"/>
        <dbReference type="ChEBI" id="CHEBI:15378"/>
        <dbReference type="ChEBI" id="CHEBI:30616"/>
        <dbReference type="ChEBI" id="CHEBI:57733"/>
        <dbReference type="ChEBI" id="CHEBI:58130"/>
        <dbReference type="ChEBI" id="CHEBI:456216"/>
        <dbReference type="EC" id="2.7.1.158"/>
    </reaction>
</comment>